<dbReference type="Proteomes" id="UP000068243">
    <property type="component" value="Unassembled WGS sequence"/>
</dbReference>
<proteinExistence type="predicted"/>
<keyword evidence="4" id="KW-0029">Amino-acid transport</keyword>
<dbReference type="VEuPathDB" id="FungiDB:M747DRAFT_246740"/>
<feature type="transmembrane region" description="Helical" evidence="7">
    <location>
        <begin position="354"/>
        <end position="373"/>
    </location>
</feature>
<comment type="caution">
    <text evidence="9">The sequence shown here is derived from an EMBL/GenBank/DDBJ whole genome shotgun (WGS) entry which is preliminary data.</text>
</comment>
<sequence>MTNQVDTSEKLKQELFGFQIFFITLSVVIGSGIFTNNGMALAIAGPMGLIIAVLIISIVVLAVNECIAELAQQFPVYNSIVEYVRTFVDEDFGWVIGLAYWYAYAATFASQTSMAATLLEYWGLATAWRVLICYVMVPVILFLLNMTGVFWYGVVETIGGFLKLVMIVAISIYLYTIADDVSSPSFEHGQGFSSNGQAQCYAIPLTAYAFQGIEVYAMTAFEARDGHALRWPARWTAYVAVVVYIMCTLGEVINVKWDDSALPKLHDGVSNSTLSATSNPGSSSSMIVIAALNSKNRSMAGFLNGCLLFSVFSAANTSLYVASRTLWGMAKHFPRSSTKDLWVKKKLAILSEGTKVPAVSLLVSLLAFCWVPFLQLVDSSAVVQVISISSSTAIMIVWAAICLAFIRYYYWLKKCEPRLRNHNRPEYIRLDEKYIAKGSLRILQPLQAWIGLIGCITIFAFSSATWWGETATVTEVAMAYGPHMVLFLIFIISKAFNTSKKKKKAYKVTIGSQDTNSKPTLESLALQVAPVAMIRHTKYALEKNLNEDTNNSNARASESQGPFSKGHCSWTCWRSHHWDKSWMSAQE</sequence>
<feature type="transmembrane region" description="Helical" evidence="7">
    <location>
        <begin position="446"/>
        <end position="467"/>
    </location>
</feature>
<dbReference type="Gene3D" id="1.20.1740.10">
    <property type="entry name" value="Amino acid/polyamine transporter I"/>
    <property type="match status" value="1"/>
</dbReference>
<feature type="transmembrane region" description="Helical" evidence="7">
    <location>
        <begin position="150"/>
        <end position="175"/>
    </location>
</feature>
<reference evidence="10" key="1">
    <citation type="journal article" date="2016" name="Genome Announc.">
        <title>Draft genome sequence of Aspergillus niger strain An76.</title>
        <authorList>
            <person name="Gong W."/>
            <person name="Cheng Z."/>
            <person name="Zhang H."/>
            <person name="Liu L."/>
            <person name="Gao P."/>
            <person name="Wang L."/>
        </authorList>
    </citation>
    <scope>NUCLEOTIDE SEQUENCE [LARGE SCALE GENOMIC DNA]</scope>
    <source>
        <strain evidence="10">An76</strain>
    </source>
</reference>
<accession>A0A100IIT9</accession>
<evidence type="ECO:0000256" key="2">
    <source>
        <dbReference type="ARBA" id="ARBA00022448"/>
    </source>
</evidence>
<feature type="transmembrane region" description="Helical" evidence="7">
    <location>
        <begin position="92"/>
        <end position="109"/>
    </location>
</feature>
<dbReference type="InterPro" id="IPR004840">
    <property type="entry name" value="Amino_acid_permease_CS"/>
</dbReference>
<feature type="transmembrane region" description="Helical" evidence="7">
    <location>
        <begin position="15"/>
        <end position="34"/>
    </location>
</feature>
<evidence type="ECO:0000313" key="9">
    <source>
        <dbReference type="EMBL" id="GAQ42047.1"/>
    </source>
</evidence>
<feature type="transmembrane region" description="Helical" evidence="7">
    <location>
        <begin position="385"/>
        <end position="410"/>
    </location>
</feature>
<dbReference type="EMBL" id="BCMY01000007">
    <property type="protein sequence ID" value="GAQ42047.1"/>
    <property type="molecule type" value="Genomic_DNA"/>
</dbReference>
<evidence type="ECO:0000256" key="5">
    <source>
        <dbReference type="ARBA" id="ARBA00022989"/>
    </source>
</evidence>
<dbReference type="VEuPathDB" id="FungiDB:An11g01270"/>
<keyword evidence="2" id="KW-0813">Transport</keyword>
<dbReference type="PROSITE" id="PS00218">
    <property type="entry name" value="AMINO_ACID_PERMEASE_1"/>
    <property type="match status" value="1"/>
</dbReference>
<dbReference type="PANTHER" id="PTHR43341">
    <property type="entry name" value="AMINO ACID PERMEASE"/>
    <property type="match status" value="1"/>
</dbReference>
<evidence type="ECO:0000256" key="6">
    <source>
        <dbReference type="ARBA" id="ARBA00023136"/>
    </source>
</evidence>
<feature type="transmembrane region" description="Helical" evidence="7">
    <location>
        <begin position="235"/>
        <end position="255"/>
    </location>
</feature>
<evidence type="ECO:0000256" key="7">
    <source>
        <dbReference type="SAM" id="Phobius"/>
    </source>
</evidence>
<protein>
    <recommendedName>
        <fullName evidence="8">Amino acid permease/ SLC12A domain-containing protein</fullName>
    </recommendedName>
</protein>
<evidence type="ECO:0000256" key="3">
    <source>
        <dbReference type="ARBA" id="ARBA00022692"/>
    </source>
</evidence>
<keyword evidence="6 7" id="KW-0472">Membrane</keyword>
<dbReference type="InterPro" id="IPR004841">
    <property type="entry name" value="AA-permease/SLC12A_dom"/>
</dbReference>
<dbReference type="PANTHER" id="PTHR43341:SF9">
    <property type="entry name" value="DICARBOXYLIC AMINO ACID PERMEASE"/>
    <property type="match status" value="1"/>
</dbReference>
<keyword evidence="5 7" id="KW-1133">Transmembrane helix</keyword>
<feature type="transmembrane region" description="Helical" evidence="7">
    <location>
        <begin position="479"/>
        <end position="497"/>
    </location>
</feature>
<gene>
    <name evidence="9" type="ORF">ABL_04708</name>
</gene>
<dbReference type="Pfam" id="PF00324">
    <property type="entry name" value="AA_permease"/>
    <property type="match status" value="1"/>
</dbReference>
<dbReference type="GO" id="GO:0015171">
    <property type="term" value="F:amino acid transmembrane transporter activity"/>
    <property type="evidence" value="ECO:0007669"/>
    <property type="project" value="TreeGrafter"/>
</dbReference>
<feature type="transmembrane region" description="Helical" evidence="7">
    <location>
        <begin position="302"/>
        <end position="322"/>
    </location>
</feature>
<dbReference type="AlphaFoldDB" id="A0A100IIT9"/>
<evidence type="ECO:0000259" key="8">
    <source>
        <dbReference type="Pfam" id="PF00324"/>
    </source>
</evidence>
<comment type="subcellular location">
    <subcellularLocation>
        <location evidence="1">Membrane</location>
        <topology evidence="1">Multi-pass membrane protein</topology>
    </subcellularLocation>
</comment>
<evidence type="ECO:0000256" key="1">
    <source>
        <dbReference type="ARBA" id="ARBA00004141"/>
    </source>
</evidence>
<dbReference type="VEuPathDB" id="FungiDB:ATCC64974_88020"/>
<dbReference type="OrthoDB" id="3900342at2759"/>
<evidence type="ECO:0000256" key="4">
    <source>
        <dbReference type="ARBA" id="ARBA00022970"/>
    </source>
</evidence>
<organism evidence="9 10">
    <name type="scientific">Aspergillus niger</name>
    <dbReference type="NCBI Taxonomy" id="5061"/>
    <lineage>
        <taxon>Eukaryota</taxon>
        <taxon>Fungi</taxon>
        <taxon>Dikarya</taxon>
        <taxon>Ascomycota</taxon>
        <taxon>Pezizomycotina</taxon>
        <taxon>Eurotiomycetes</taxon>
        <taxon>Eurotiomycetidae</taxon>
        <taxon>Eurotiales</taxon>
        <taxon>Aspergillaceae</taxon>
        <taxon>Aspergillus</taxon>
        <taxon>Aspergillus subgen. Circumdati</taxon>
    </lineage>
</organism>
<dbReference type="OMA" id="FMITISG"/>
<dbReference type="InterPro" id="IPR050524">
    <property type="entry name" value="APC_YAT"/>
</dbReference>
<dbReference type="GO" id="GO:0016020">
    <property type="term" value="C:membrane"/>
    <property type="evidence" value="ECO:0007669"/>
    <property type="project" value="UniProtKB-SubCell"/>
</dbReference>
<evidence type="ECO:0000313" key="10">
    <source>
        <dbReference type="Proteomes" id="UP000068243"/>
    </source>
</evidence>
<dbReference type="VEuPathDB" id="FungiDB:ASPNIDRAFT2_1187432"/>
<name>A0A100IIT9_ASPNG</name>
<keyword evidence="3 7" id="KW-0812">Transmembrane</keyword>
<feature type="transmembrane region" description="Helical" evidence="7">
    <location>
        <begin position="121"/>
        <end position="144"/>
    </location>
</feature>
<feature type="transmembrane region" description="Helical" evidence="7">
    <location>
        <begin position="41"/>
        <end position="63"/>
    </location>
</feature>
<feature type="domain" description="Amino acid permease/ SLC12A" evidence="8">
    <location>
        <begin position="20"/>
        <end position="408"/>
    </location>
</feature>